<evidence type="ECO:0000259" key="9">
    <source>
        <dbReference type="PROSITE" id="PS50850"/>
    </source>
</evidence>
<feature type="transmembrane region" description="Helical" evidence="8">
    <location>
        <begin position="713"/>
        <end position="730"/>
    </location>
</feature>
<dbReference type="Pfam" id="PF07690">
    <property type="entry name" value="MFS_1"/>
    <property type="match status" value="2"/>
</dbReference>
<feature type="transmembrane region" description="Helical" evidence="8">
    <location>
        <begin position="142"/>
        <end position="165"/>
    </location>
</feature>
<dbReference type="Proteomes" id="UP000613401">
    <property type="component" value="Unassembled WGS sequence"/>
</dbReference>
<evidence type="ECO:0000256" key="7">
    <source>
        <dbReference type="SAM" id="MobiDB-lite"/>
    </source>
</evidence>
<dbReference type="PROSITE" id="PS50850">
    <property type="entry name" value="MFS"/>
    <property type="match status" value="2"/>
</dbReference>
<feature type="transmembrane region" description="Helical" evidence="8">
    <location>
        <begin position="742"/>
        <end position="763"/>
    </location>
</feature>
<evidence type="ECO:0000256" key="5">
    <source>
        <dbReference type="ARBA" id="ARBA00023136"/>
    </source>
</evidence>
<evidence type="ECO:0000313" key="10">
    <source>
        <dbReference type="EMBL" id="KAF3801328.1"/>
    </source>
</evidence>
<feature type="transmembrane region" description="Helical" evidence="8">
    <location>
        <begin position="417"/>
        <end position="438"/>
    </location>
</feature>
<keyword evidence="2" id="KW-0813">Transport</keyword>
<dbReference type="InterPro" id="IPR011701">
    <property type="entry name" value="MFS"/>
</dbReference>
<feature type="domain" description="Major facilitator superfamily (MFS) profile" evidence="9">
    <location>
        <begin position="584"/>
        <end position="997"/>
    </location>
</feature>
<organism evidence="10 11">
    <name type="scientific">Colletotrichum gloeosporioides</name>
    <name type="common">Anthracnose fungus</name>
    <name type="synonym">Glomerella cingulata</name>
    <dbReference type="NCBI Taxonomy" id="474922"/>
    <lineage>
        <taxon>Eukaryota</taxon>
        <taxon>Fungi</taxon>
        <taxon>Dikarya</taxon>
        <taxon>Ascomycota</taxon>
        <taxon>Pezizomycotina</taxon>
        <taxon>Sordariomycetes</taxon>
        <taxon>Hypocreomycetidae</taxon>
        <taxon>Glomerellales</taxon>
        <taxon>Glomerellaceae</taxon>
        <taxon>Colletotrichum</taxon>
        <taxon>Colletotrichum gloeosporioides species complex</taxon>
    </lineage>
</organism>
<protein>
    <submittedName>
        <fullName evidence="10">Putative transporter</fullName>
    </submittedName>
</protein>
<dbReference type="PANTHER" id="PTHR43791:SF41">
    <property type="entry name" value="MAJOR FACILITATOR SUPERFAMILY (MFS) PROFILE DOMAIN-CONTAINING PROTEIN"/>
    <property type="match status" value="1"/>
</dbReference>
<reference evidence="10" key="1">
    <citation type="journal article" date="2020" name="Phytopathology">
        <title>Genome sequence and comparative analysis of Colletotrichum gloeosporioides isolated from Liriodendron leaves.</title>
        <authorList>
            <person name="Fu F.F."/>
            <person name="Hao Z."/>
            <person name="Wang P."/>
            <person name="Lu Y."/>
            <person name="Xue L.J."/>
            <person name="Wei G."/>
            <person name="Tian Y."/>
            <person name="Baishi H."/>
            <person name="Xu H."/>
            <person name="Shi J."/>
            <person name="Cheng T."/>
            <person name="Wang G."/>
            <person name="Yi Y."/>
            <person name="Chen J."/>
        </authorList>
    </citation>
    <scope>NUCLEOTIDE SEQUENCE</scope>
    <source>
        <strain evidence="10">Lc1</strain>
    </source>
</reference>
<feature type="region of interest" description="Disordered" evidence="7">
    <location>
        <begin position="504"/>
        <end position="543"/>
    </location>
</feature>
<feature type="transmembrane region" description="Helical" evidence="8">
    <location>
        <begin position="651"/>
        <end position="668"/>
    </location>
</feature>
<feature type="domain" description="Major facilitator superfamily (MFS) profile" evidence="9">
    <location>
        <begin position="51"/>
        <end position="478"/>
    </location>
</feature>
<sequence>MATTTETLPSDTEVTPSTSKPALSSTSWLSKVHPYFKDPEHVLVLKLDILLLSWAFVAGLMKDMDQSATTAAYVSGMQESLSLYGNELVEFTTYFSIGYALFIVPSQLIQTRVRPSLWLPFCEVVWGAITLATFAARNAKTVFGLRFALGVFEATSWPGIVNLIFNWYTPSELGKRLAIFGVSSVAGSMFLGILQAALYKNLNGVHGLEGWQWLFVVSGIMTIVWGLYGFLVIPDAPTTTRALWLTKEERALAASRMAKSGTTTQEIIKGRALWNKVKKLLTSPVAYLFLAAYLQFAWSQRANSYFLLYLKGLKDGEGNALYSVYTVNLIPLGGYAISIVSNISLNALSDWKNWRWQVGVGAALLQLVATSVLAAWPGGRGTIMTFYFLTFATAAWGYALLAWLAIILRKEPEARSVIVGVAVTLVYVGHATIPLRAWRTADSPRYPIGFPLAAAFSVGSIAAMMGMYWYVKRYPDILDFGLNWRAIKEAGDSVATLDKVEVDGERDEQGKGEEHIKKDSPAEQPDIKAIHPSSSNVQGQSEITKAPQDGILDEAAEFLANANDYPPMTPEMEKKIVKKIDAWMIPLLLFTATLGAVDKVQMGTASLYGFQTDNGFVGQQYSWLGSVLPLGQLIGYVIASYLVLRFPPAKFLCAASLLWSVLTLLHAPCRNWSGFMALRFFMGFIEAAISPSLTILVSSFYTKKEQPPRNAIIFAYFSSVFNGFFAWLVGKIPDSAPLLKWQYLYLLTGTINVLYSIFIWFTLPDSPMNAHFLTDEQKYYATKRLAANRTGIANKVWKWDQVWEALLDIKIWIIFVFNIFINIPNGGLVNFGSIIINNLGFTSLEASLLTMPFGVLATSSAWAFSYLAARWHNRRTLVAGIALLLPILGTALVHGLPRTNIAAQMVGLYFMYFYWPPYVVGISLPQANTAGQTKKAVCFSLVQVGYAAGNLIGPQTFISTQAPKYNGAVIAMLTSYVVSMVLMLAYWLVALLENKRRDKKYGKPEAVHEGTVDGFVDITDKKQKDFRYTT</sequence>
<evidence type="ECO:0000256" key="4">
    <source>
        <dbReference type="ARBA" id="ARBA00022989"/>
    </source>
</evidence>
<gene>
    <name evidence="10" type="ORF">GCG54_00005484</name>
</gene>
<feature type="transmembrane region" description="Helical" evidence="8">
    <location>
        <begin position="43"/>
        <end position="61"/>
    </location>
</feature>
<dbReference type="InterPro" id="IPR020846">
    <property type="entry name" value="MFS_dom"/>
</dbReference>
<feature type="transmembrane region" description="Helical" evidence="8">
    <location>
        <begin position="81"/>
        <end position="104"/>
    </location>
</feature>
<feature type="transmembrane region" description="Helical" evidence="8">
    <location>
        <begin position="621"/>
        <end position="644"/>
    </location>
</feature>
<feature type="transmembrane region" description="Helical" evidence="8">
    <location>
        <begin position="116"/>
        <end position="136"/>
    </location>
</feature>
<keyword evidence="11" id="KW-1185">Reference proteome</keyword>
<evidence type="ECO:0000256" key="2">
    <source>
        <dbReference type="ARBA" id="ARBA00022448"/>
    </source>
</evidence>
<comment type="subcellular location">
    <subcellularLocation>
        <location evidence="1">Membrane</location>
        <topology evidence="1">Multi-pass membrane protein</topology>
    </subcellularLocation>
</comment>
<dbReference type="InterPro" id="IPR036259">
    <property type="entry name" value="MFS_trans_sf"/>
</dbReference>
<feature type="transmembrane region" description="Helical" evidence="8">
    <location>
        <begin position="211"/>
        <end position="233"/>
    </location>
</feature>
<keyword evidence="3 8" id="KW-0812">Transmembrane</keyword>
<evidence type="ECO:0000256" key="6">
    <source>
        <dbReference type="ARBA" id="ARBA00037968"/>
    </source>
</evidence>
<dbReference type="AlphaFoldDB" id="A0A8H4CC64"/>
<dbReference type="GO" id="GO:0022857">
    <property type="term" value="F:transmembrane transporter activity"/>
    <property type="evidence" value="ECO:0007669"/>
    <property type="project" value="InterPro"/>
</dbReference>
<keyword evidence="4 8" id="KW-1133">Transmembrane helix</keyword>
<dbReference type="PANTHER" id="PTHR43791">
    <property type="entry name" value="PERMEASE-RELATED"/>
    <property type="match status" value="1"/>
</dbReference>
<feature type="compositionally biased region" description="Polar residues" evidence="7">
    <location>
        <begin position="532"/>
        <end position="543"/>
    </location>
</feature>
<reference evidence="10" key="2">
    <citation type="submission" date="2020-03" db="EMBL/GenBank/DDBJ databases">
        <authorList>
            <person name="Fu F.-F."/>
            <person name="Chen J."/>
        </authorList>
    </citation>
    <scope>NUCLEOTIDE SEQUENCE</scope>
    <source>
        <strain evidence="10">Lc1</strain>
    </source>
</reference>
<proteinExistence type="inferred from homology"/>
<accession>A0A8H4CC64</accession>
<feature type="transmembrane region" description="Helical" evidence="8">
    <location>
        <begin position="901"/>
        <end position="924"/>
    </location>
</feature>
<feature type="compositionally biased region" description="Basic and acidic residues" evidence="7">
    <location>
        <begin position="504"/>
        <end position="529"/>
    </location>
</feature>
<comment type="similarity">
    <text evidence="6">Belongs to the major facilitator superfamily. Allantoate permease family.</text>
</comment>
<dbReference type="SUPFAM" id="SSF103473">
    <property type="entry name" value="MFS general substrate transporter"/>
    <property type="match status" value="2"/>
</dbReference>
<dbReference type="GO" id="GO:0016020">
    <property type="term" value="C:membrane"/>
    <property type="evidence" value="ECO:0007669"/>
    <property type="project" value="UniProtKB-SubCell"/>
</dbReference>
<feature type="transmembrane region" description="Helical" evidence="8">
    <location>
        <begin position="848"/>
        <end position="869"/>
    </location>
</feature>
<comment type="caution">
    <text evidence="10">The sequence shown here is derived from an EMBL/GenBank/DDBJ whole genome shotgun (WGS) entry which is preliminary data.</text>
</comment>
<evidence type="ECO:0000313" key="11">
    <source>
        <dbReference type="Proteomes" id="UP000613401"/>
    </source>
</evidence>
<dbReference type="GeneID" id="69012635"/>
<feature type="transmembrane region" description="Helical" evidence="8">
    <location>
        <begin position="582"/>
        <end position="601"/>
    </location>
</feature>
<feature type="transmembrane region" description="Helical" evidence="8">
    <location>
        <begin position="280"/>
        <end position="300"/>
    </location>
</feature>
<dbReference type="FunFam" id="1.20.1250.20:FF:000065">
    <property type="entry name" value="Putative MFS pantothenate transporter"/>
    <property type="match status" value="1"/>
</dbReference>
<dbReference type="RefSeq" id="XP_045260487.1">
    <property type="nucleotide sequence ID" value="XM_045405506.1"/>
</dbReference>
<evidence type="ECO:0000256" key="1">
    <source>
        <dbReference type="ARBA" id="ARBA00004141"/>
    </source>
</evidence>
<feature type="region of interest" description="Disordered" evidence="7">
    <location>
        <begin position="1"/>
        <end position="24"/>
    </location>
</feature>
<feature type="transmembrane region" description="Helical" evidence="8">
    <location>
        <begin position="177"/>
        <end position="199"/>
    </location>
</feature>
<feature type="transmembrane region" description="Helical" evidence="8">
    <location>
        <begin position="450"/>
        <end position="471"/>
    </location>
</feature>
<evidence type="ECO:0000256" key="8">
    <source>
        <dbReference type="SAM" id="Phobius"/>
    </source>
</evidence>
<dbReference type="EMBL" id="WVTB01000067">
    <property type="protein sequence ID" value="KAF3801328.1"/>
    <property type="molecule type" value="Genomic_DNA"/>
</dbReference>
<feature type="transmembrane region" description="Helical" evidence="8">
    <location>
        <begin position="876"/>
        <end position="895"/>
    </location>
</feature>
<feature type="transmembrane region" description="Helical" evidence="8">
    <location>
        <begin position="969"/>
        <end position="992"/>
    </location>
</feature>
<feature type="transmembrane region" description="Helical" evidence="8">
    <location>
        <begin position="320"/>
        <end position="344"/>
    </location>
</feature>
<feature type="transmembrane region" description="Helical" evidence="8">
    <location>
        <begin position="680"/>
        <end position="701"/>
    </location>
</feature>
<feature type="transmembrane region" description="Helical" evidence="8">
    <location>
        <begin position="382"/>
        <end position="405"/>
    </location>
</feature>
<feature type="transmembrane region" description="Helical" evidence="8">
    <location>
        <begin position="936"/>
        <end position="957"/>
    </location>
</feature>
<dbReference type="Gene3D" id="1.20.1250.20">
    <property type="entry name" value="MFS general substrate transporter like domains"/>
    <property type="match status" value="3"/>
</dbReference>
<keyword evidence="5 8" id="KW-0472">Membrane</keyword>
<feature type="transmembrane region" description="Helical" evidence="8">
    <location>
        <begin position="811"/>
        <end position="836"/>
    </location>
</feature>
<feature type="transmembrane region" description="Helical" evidence="8">
    <location>
        <begin position="356"/>
        <end position="376"/>
    </location>
</feature>
<evidence type="ECO:0000256" key="3">
    <source>
        <dbReference type="ARBA" id="ARBA00022692"/>
    </source>
</evidence>
<name>A0A8H4CC64_COLGL</name>